<protein>
    <submittedName>
        <fullName evidence="2">Uncharacterized protein</fullName>
    </submittedName>
</protein>
<keyword evidence="1" id="KW-0472">Membrane</keyword>
<keyword evidence="1" id="KW-1133">Transmembrane helix</keyword>
<proteinExistence type="predicted"/>
<organism evidence="2">
    <name type="scientific">uncultured Chloroflexia bacterium</name>
    <dbReference type="NCBI Taxonomy" id="1672391"/>
    <lineage>
        <taxon>Bacteria</taxon>
        <taxon>Bacillati</taxon>
        <taxon>Chloroflexota</taxon>
        <taxon>Chloroflexia</taxon>
        <taxon>environmental samples</taxon>
    </lineage>
</organism>
<accession>A0A6J4HP03</accession>
<evidence type="ECO:0000256" key="1">
    <source>
        <dbReference type="SAM" id="Phobius"/>
    </source>
</evidence>
<gene>
    <name evidence="2" type="ORF">AVDCRST_MAG26-927</name>
</gene>
<feature type="transmembrane region" description="Helical" evidence="1">
    <location>
        <begin position="16"/>
        <end position="35"/>
    </location>
</feature>
<keyword evidence="1" id="KW-0812">Transmembrane</keyword>
<feature type="non-terminal residue" evidence="2">
    <location>
        <position position="1"/>
    </location>
</feature>
<name>A0A6J4HP03_9CHLR</name>
<dbReference type="AlphaFoldDB" id="A0A6J4HP03"/>
<dbReference type="EMBL" id="CADCTK010000213">
    <property type="protein sequence ID" value="CAA9230187.1"/>
    <property type="molecule type" value="Genomic_DNA"/>
</dbReference>
<reference evidence="2" key="1">
    <citation type="submission" date="2020-02" db="EMBL/GenBank/DDBJ databases">
        <authorList>
            <person name="Meier V. D."/>
        </authorList>
    </citation>
    <scope>NUCLEOTIDE SEQUENCE</scope>
    <source>
        <strain evidence="2">AVDCRST_MAG26</strain>
    </source>
</reference>
<evidence type="ECO:0000313" key="2">
    <source>
        <dbReference type="EMBL" id="CAA9230187.1"/>
    </source>
</evidence>
<sequence>LDRWAGQPRFGARLELASLAAMASIALLALGMALYRNASRSVRKDRHV</sequence>